<dbReference type="NCBIfam" id="TIGR00053">
    <property type="entry name" value="YafQ family addiction module toxin"/>
    <property type="match status" value="1"/>
</dbReference>
<proteinExistence type="inferred from homology"/>
<feature type="active site" description="Proton donor" evidence="3">
    <location>
        <position position="86"/>
    </location>
</feature>
<dbReference type="GO" id="GO:0006402">
    <property type="term" value="P:mRNA catabolic process"/>
    <property type="evidence" value="ECO:0007669"/>
    <property type="project" value="TreeGrafter"/>
</dbReference>
<comment type="caution">
    <text evidence="4">The sequence shown here is derived from an EMBL/GenBank/DDBJ whole genome shotgun (WGS) entry which is preliminary data.</text>
</comment>
<dbReference type="InterPro" id="IPR007712">
    <property type="entry name" value="RelE/ParE_toxin"/>
</dbReference>
<dbReference type="Proteomes" id="UP000015451">
    <property type="component" value="Unassembled WGS sequence"/>
</dbReference>
<comment type="similarity">
    <text evidence="2">Belongs to the RelE toxin family. YafQ subfamily.</text>
</comment>
<evidence type="ECO:0000256" key="3">
    <source>
        <dbReference type="PIRSR" id="PIRSR006156-1"/>
    </source>
</evidence>
<protein>
    <recommendedName>
        <fullName evidence="6">Addiction module toxin RelE</fullName>
    </recommendedName>
</protein>
<dbReference type="SUPFAM" id="SSF143011">
    <property type="entry name" value="RelE-like"/>
    <property type="match status" value="1"/>
</dbReference>
<dbReference type="FunFam" id="3.30.2310.20:FF:000003">
    <property type="entry name" value="Type II toxin-antitoxin system YafQ family toxin"/>
    <property type="match status" value="1"/>
</dbReference>
<dbReference type="InterPro" id="IPR004386">
    <property type="entry name" value="Toxin_YafQ-like"/>
</dbReference>
<dbReference type="RefSeq" id="WP_021301977.1">
    <property type="nucleotide sequence ID" value="NZ_AUSL01000035.1"/>
</dbReference>
<dbReference type="PANTHER" id="PTHR40588">
    <property type="entry name" value="MRNA INTERFERASE TOXIN YAFQ"/>
    <property type="match status" value="1"/>
</dbReference>
<dbReference type="GO" id="GO:0004521">
    <property type="term" value="F:RNA endonuclease activity"/>
    <property type="evidence" value="ECO:0007669"/>
    <property type="project" value="TreeGrafter"/>
</dbReference>
<name>A0AAV3JPI0_HELPX</name>
<evidence type="ECO:0008006" key="6">
    <source>
        <dbReference type="Google" id="ProtNLM"/>
    </source>
</evidence>
<gene>
    <name evidence="4" type="ORF">N199_08845</name>
</gene>
<evidence type="ECO:0000256" key="2">
    <source>
        <dbReference type="ARBA" id="ARBA00061366"/>
    </source>
</evidence>
<dbReference type="PIRSF" id="PIRSF006156">
    <property type="entry name" value="YafQ"/>
    <property type="match status" value="1"/>
</dbReference>
<dbReference type="AlphaFoldDB" id="A0AAV3JPI0"/>
<reference evidence="4 5" key="1">
    <citation type="journal article" date="2013" name="Genome Announc.">
        <title>Multiple genome sequences of Helicobacter pylori strains of diverse disease and antibiotic resistance backgrounds from Malaysia.</title>
        <authorList>
            <person name="Rehvathy V."/>
            <person name="Tan M.H."/>
            <person name="Gunaletchumy S.P."/>
            <person name="Teh X."/>
            <person name="Wang S."/>
            <person name="Baybayan P."/>
            <person name="Singh S."/>
            <person name="Ashby M."/>
            <person name="Kaakoush N.O."/>
            <person name="Mitchell H.M."/>
            <person name="Croft L.J."/>
            <person name="Goh K.L."/>
            <person name="Loke M.F."/>
            <person name="Vadivelu J."/>
        </authorList>
    </citation>
    <scope>NUCLEOTIDE SEQUENCE [LARGE SCALE GENOMIC DNA]</scope>
    <source>
        <strain evidence="4 5">UM038</strain>
    </source>
</reference>
<dbReference type="GO" id="GO:0006415">
    <property type="term" value="P:translational termination"/>
    <property type="evidence" value="ECO:0007669"/>
    <property type="project" value="TreeGrafter"/>
</dbReference>
<sequence length="90" mass="10556">MLMIETSKKFDKDLKILVKNGFDLKLLYKVVENLAKEQPLAPKYKDHPLKGALKDFRECHLKPDLLLVYQIKKQENTLFLVRLGSHSELF</sequence>
<organism evidence="4 5">
    <name type="scientific">Helicobacter pylori UM038</name>
    <dbReference type="NCBI Taxonomy" id="1352343"/>
    <lineage>
        <taxon>Bacteria</taxon>
        <taxon>Pseudomonadati</taxon>
        <taxon>Campylobacterota</taxon>
        <taxon>Epsilonproteobacteria</taxon>
        <taxon>Campylobacterales</taxon>
        <taxon>Helicobacteraceae</taxon>
        <taxon>Helicobacter</taxon>
    </lineage>
</organism>
<dbReference type="InterPro" id="IPR035093">
    <property type="entry name" value="RelE/ParE_toxin_dom_sf"/>
</dbReference>
<dbReference type="NCBIfam" id="TIGR02385">
    <property type="entry name" value="RelE_StbE"/>
    <property type="match status" value="1"/>
</dbReference>
<evidence type="ECO:0000313" key="5">
    <source>
        <dbReference type="Proteomes" id="UP000015451"/>
    </source>
</evidence>
<accession>A0AAV3JPI0</accession>
<dbReference type="Gene3D" id="3.30.2310.20">
    <property type="entry name" value="RelE-like"/>
    <property type="match status" value="1"/>
</dbReference>
<dbReference type="PANTHER" id="PTHR40588:SF1">
    <property type="entry name" value="MRNA INTERFERASE TOXIN YAFQ"/>
    <property type="match status" value="1"/>
</dbReference>
<dbReference type="EMBL" id="AUSL01000035">
    <property type="protein sequence ID" value="EPZ67773.1"/>
    <property type="molecule type" value="Genomic_DNA"/>
</dbReference>
<keyword evidence="1" id="KW-1277">Toxin-antitoxin system</keyword>
<dbReference type="Pfam" id="PF15738">
    <property type="entry name" value="YafQ_toxin"/>
    <property type="match status" value="1"/>
</dbReference>
<evidence type="ECO:0000313" key="4">
    <source>
        <dbReference type="EMBL" id="EPZ67773.1"/>
    </source>
</evidence>
<evidence type="ECO:0000256" key="1">
    <source>
        <dbReference type="ARBA" id="ARBA00022649"/>
    </source>
</evidence>